<dbReference type="SUPFAM" id="SSF50978">
    <property type="entry name" value="WD40 repeat-like"/>
    <property type="match status" value="1"/>
</dbReference>
<sequence length="1635" mass="183320">MVNETRDYVCVFILFLVNLCNNMDRYTIAGVLPDVQRYYDINDSLGGLIQTVFLISFMVISPLCGYLGDRQVSKLFKIRMKIHEMSGFEIYNRKYVIMVGMAIWLLCVCASTFVPANLFPLFLAIRSLIGVGEASYVNICPTMIGDMFTTDRRTKVYMFFYLAVPVGSGLGYIISSNIAEITHQWQWGVRVTGVFGIIAFILLGVFVYEPERGAAERAEGKEQAHKNLSYIDDLRVIVRCKTYIFVTIGYTCLVFVSGTLSWWVPTILEYGLTWNLGYNSIKELPSKYKNEVGATFGVITSLGGIVGVLLGNLLAQALVNGWFGKCLKTKRGHAISAGVGGTIAIPCLFILFLFGYKSELLSWITIAIALIGVCFNWSLGVEVINNIIAAERRSTAFAYVTLFSHLFGDASGPYIIGLISDVIQNGHPQTAEWEYKSLAYASLTAPIMMTISACFYFIGAYTYKADARRLSQGVITNKNHQVHIVPDLTITSVPIESSSSSSTSPEFDSRKFASYDRVARNDSKFVMKSITLLLLLVFFMVFAVGHNEKKSRHVKLEDAVTSPSYSTSTPKVWHECAVSAQITSKKFKILDGNVCLPGQKMEECKTWRMTNGIILKYQDDMDDNCDAIMQYTNMTTSSCTSTSQIQWLFPGSNTNQDCNYIYKFNSPSLKRAMTSFNFTRALASNKTPPGQAMFIFLQGLLNCMASSPVSDVDGAILNIFTDMTYVDLCGSELFLSSFSDTIGKLIKGGYIVKFIFLNQYLVDNKDNVEAVLSGCLYNDDSSTCEILDSASIEDTESFSICLTDQYNNKDLNNATLKLVLIIVIPSLCLTACCITFIACCLKCWKLKLAFHRLQMFGGHDDDKNANPFMRRLRKHKEIDRLENGKDNDWAHFAAANNYMDINALATANRSDVWEIEATNLLVQEDHLLGNGAFANVYKGIVKGKIPLLVVNNKLNLVVESENNGHYEAAVKKLPPHADEQNRLDFFHEIEFMKRLGHHPHVISMLGCVSNIYDPLIVVEYCSRGDLLKFLRRHKDYVLMSKEDDCPVEADMCVRIKDLVSIAWQIADGMAYLNSKNFIHRDLAARNVLLTKSFTAKVSDFGLCRYIDSALYTAKGGRLPIKWMSTEALKLYEFSSKSDVWSFGIVLFEIFSLGDVPYPTVQPIDMLEYLLTGKRLTQPLKCPNEIFSIMERCWAENPEDRPEFNEIRGELAVMLNLDDESYGYLNMESDDGYPKISSLTMQDSFNQSSSMDRESGSAKMDEEEAQERCQKLTEIMSEKYGSEQAAEIKDLICEIFPRGPQTKKMAQEEVDGWSTAELNKRAFNTIIPGRCYNDANLQINSITFSETGLQAIVSTNDDSIFLYDLSSGMRSRSINSKKYGASNVKFASEATCAIHASTKIDHTIRYLSLADNKYIRYYAGHEGLVTGISMSPKDDMFLSVSEDKTLRIWDLSSSSCLGLMELETSAVADFDSLGVIFAVASSGHLKLYDLRSYEKGPFSSFVVPNECSTDDWVSLRFSPCGTYILISTNTDKLLLLDAYTGTTKYILQGHQNKPRFPLKGSFAPDSKYVACGSSDKKIHVWSTESGEIVHTFNESPHHSPPLIVEWNPQFINFFSADKKLVLWNPVHEDMSNIDDT</sequence>
<keyword evidence="6" id="KW-0547">Nucleotide-binding</keyword>
<keyword evidence="5 14" id="KW-0812">Transmembrane</keyword>
<dbReference type="InterPro" id="IPR008266">
    <property type="entry name" value="Tyr_kinase_AS"/>
</dbReference>
<evidence type="ECO:0000313" key="17">
    <source>
        <dbReference type="EMBL" id="CAI5455186.1"/>
    </source>
</evidence>
<dbReference type="Gene3D" id="3.30.200.20">
    <property type="entry name" value="Phosphorylase Kinase, domain 1"/>
    <property type="match status" value="1"/>
</dbReference>
<keyword evidence="11" id="KW-0829">Tyrosine-protein kinase</keyword>
<evidence type="ECO:0000256" key="2">
    <source>
        <dbReference type="ARBA" id="ARBA00004419"/>
    </source>
</evidence>
<feature type="domain" description="Major facilitator superfamily (MFS) profile" evidence="16">
    <location>
        <begin position="10"/>
        <end position="462"/>
    </location>
</feature>
<keyword evidence="4" id="KW-0808">Transferase</keyword>
<dbReference type="Proteomes" id="UP001152747">
    <property type="component" value="Unassembled WGS sequence"/>
</dbReference>
<dbReference type="PROSITE" id="PS50850">
    <property type="entry name" value="MFS"/>
    <property type="match status" value="1"/>
</dbReference>
<dbReference type="InterPro" id="IPR001245">
    <property type="entry name" value="Ser-Thr/Tyr_kinase_cat_dom"/>
</dbReference>
<feature type="transmembrane region" description="Helical" evidence="14">
    <location>
        <begin position="396"/>
        <end position="419"/>
    </location>
</feature>
<dbReference type="InterPro" id="IPR020635">
    <property type="entry name" value="Tyr_kinase_cat_dom"/>
</dbReference>
<evidence type="ECO:0000256" key="4">
    <source>
        <dbReference type="ARBA" id="ARBA00022679"/>
    </source>
</evidence>
<dbReference type="CDD" id="cd17328">
    <property type="entry name" value="MFS_spinster_like"/>
    <property type="match status" value="1"/>
</dbReference>
<dbReference type="SUPFAM" id="SSF56112">
    <property type="entry name" value="Protein kinase-like (PK-like)"/>
    <property type="match status" value="1"/>
</dbReference>
<dbReference type="Gene3D" id="1.10.510.10">
    <property type="entry name" value="Transferase(Phosphotransferase) domain 1"/>
    <property type="match status" value="1"/>
</dbReference>
<keyword evidence="7" id="KW-0418">Kinase</keyword>
<proteinExistence type="inferred from homology"/>
<evidence type="ECO:0000256" key="7">
    <source>
        <dbReference type="ARBA" id="ARBA00022777"/>
    </source>
</evidence>
<evidence type="ECO:0000259" key="16">
    <source>
        <dbReference type="PROSITE" id="PS50850"/>
    </source>
</evidence>
<feature type="transmembrane region" description="Helical" evidence="14">
    <location>
        <begin position="121"/>
        <end position="144"/>
    </location>
</feature>
<evidence type="ECO:0000256" key="13">
    <source>
        <dbReference type="PROSITE-ProRule" id="PRU00221"/>
    </source>
</evidence>
<dbReference type="Gene3D" id="2.130.10.10">
    <property type="entry name" value="YVTN repeat-like/Quinoprotein amine dehydrogenase"/>
    <property type="match status" value="1"/>
</dbReference>
<dbReference type="InterPro" id="IPR011009">
    <property type="entry name" value="Kinase-like_dom_sf"/>
</dbReference>
<dbReference type="Gene3D" id="1.20.1250.20">
    <property type="entry name" value="MFS general substrate transporter like domains"/>
    <property type="match status" value="1"/>
</dbReference>
<dbReference type="SMART" id="SM00219">
    <property type="entry name" value="TyrKc"/>
    <property type="match status" value="1"/>
</dbReference>
<dbReference type="PANTHER" id="PTHR24416">
    <property type="entry name" value="TYROSINE-PROTEIN KINASE RECEPTOR"/>
    <property type="match status" value="1"/>
</dbReference>
<comment type="subcellular location">
    <subcellularLocation>
        <location evidence="2">Cytoplasmic vesicle</location>
        <location evidence="2">Autophagosome</location>
    </subcellularLocation>
    <subcellularLocation>
        <location evidence="1">Membrane</location>
        <topology evidence="1">Multi-pass membrane protein</topology>
    </subcellularLocation>
</comment>
<evidence type="ECO:0000256" key="1">
    <source>
        <dbReference type="ARBA" id="ARBA00004141"/>
    </source>
</evidence>
<feature type="transmembrane region" description="Helical" evidence="14">
    <location>
        <begin position="45"/>
        <end position="68"/>
    </location>
</feature>
<dbReference type="InterPro" id="IPR020846">
    <property type="entry name" value="MFS_dom"/>
</dbReference>
<dbReference type="GO" id="GO:0043235">
    <property type="term" value="C:receptor complex"/>
    <property type="evidence" value="ECO:0007669"/>
    <property type="project" value="TreeGrafter"/>
</dbReference>
<evidence type="ECO:0008006" key="19">
    <source>
        <dbReference type="Google" id="ProtNLM"/>
    </source>
</evidence>
<dbReference type="InterPro" id="IPR036259">
    <property type="entry name" value="MFS_trans_sf"/>
</dbReference>
<dbReference type="PROSITE" id="PS00109">
    <property type="entry name" value="PROTEIN_KINASE_TYR"/>
    <property type="match status" value="1"/>
</dbReference>
<dbReference type="GO" id="GO:0005524">
    <property type="term" value="F:ATP binding"/>
    <property type="evidence" value="ECO:0007669"/>
    <property type="project" value="UniProtKB-KW"/>
</dbReference>
<dbReference type="GO" id="GO:0022857">
    <property type="term" value="F:transmembrane transporter activity"/>
    <property type="evidence" value="ECO:0007669"/>
    <property type="project" value="InterPro"/>
</dbReference>
<dbReference type="GO" id="GO:0005776">
    <property type="term" value="C:autophagosome"/>
    <property type="evidence" value="ECO:0007669"/>
    <property type="project" value="UniProtKB-SubCell"/>
</dbReference>
<dbReference type="Pfam" id="PF07714">
    <property type="entry name" value="PK_Tyr_Ser-Thr"/>
    <property type="match status" value="1"/>
</dbReference>
<evidence type="ECO:0000256" key="9">
    <source>
        <dbReference type="ARBA" id="ARBA00022989"/>
    </source>
</evidence>
<accession>A0A9P1N8N1</accession>
<feature type="transmembrane region" description="Helical" evidence="14">
    <location>
        <begin position="525"/>
        <end position="545"/>
    </location>
</feature>
<feature type="domain" description="Protein kinase" evidence="15">
    <location>
        <begin position="922"/>
        <end position="1224"/>
    </location>
</feature>
<dbReference type="EMBL" id="CANHGI010000006">
    <property type="protein sequence ID" value="CAI5455186.1"/>
    <property type="molecule type" value="Genomic_DNA"/>
</dbReference>
<evidence type="ECO:0000256" key="12">
    <source>
        <dbReference type="ARBA" id="ARBA00024338"/>
    </source>
</evidence>
<dbReference type="InterPro" id="IPR015943">
    <property type="entry name" value="WD40/YVTN_repeat-like_dom_sf"/>
</dbReference>
<dbReference type="GO" id="GO:0005886">
    <property type="term" value="C:plasma membrane"/>
    <property type="evidence" value="ECO:0007669"/>
    <property type="project" value="TreeGrafter"/>
</dbReference>
<feature type="transmembrane region" description="Helical" evidence="14">
    <location>
        <begin position="243"/>
        <end position="264"/>
    </location>
</feature>
<feature type="repeat" description="WD" evidence="13">
    <location>
        <begin position="1417"/>
        <end position="1458"/>
    </location>
</feature>
<feature type="repeat" description="WD" evidence="13">
    <location>
        <begin position="1560"/>
        <end position="1590"/>
    </location>
</feature>
<dbReference type="PANTHER" id="PTHR24416:SF624">
    <property type="entry name" value="TYROSINE-PROTEIN KINASE F09A5.2-RELATED"/>
    <property type="match status" value="1"/>
</dbReference>
<feature type="transmembrane region" description="Helical" evidence="14">
    <location>
        <begin position="360"/>
        <end position="384"/>
    </location>
</feature>
<evidence type="ECO:0000256" key="6">
    <source>
        <dbReference type="ARBA" id="ARBA00022741"/>
    </source>
</evidence>
<dbReference type="CDD" id="cd00192">
    <property type="entry name" value="PTKc"/>
    <property type="match status" value="1"/>
</dbReference>
<feature type="transmembrane region" description="Helical" evidence="14">
    <location>
        <begin position="439"/>
        <end position="463"/>
    </location>
</feature>
<organism evidence="17 18">
    <name type="scientific">Caenorhabditis angaria</name>
    <dbReference type="NCBI Taxonomy" id="860376"/>
    <lineage>
        <taxon>Eukaryota</taxon>
        <taxon>Metazoa</taxon>
        <taxon>Ecdysozoa</taxon>
        <taxon>Nematoda</taxon>
        <taxon>Chromadorea</taxon>
        <taxon>Rhabditida</taxon>
        <taxon>Rhabditina</taxon>
        <taxon>Rhabditomorpha</taxon>
        <taxon>Rhabditoidea</taxon>
        <taxon>Rhabditidae</taxon>
        <taxon>Peloderinae</taxon>
        <taxon>Caenorhabditis</taxon>
    </lineage>
</organism>
<dbReference type="PROSITE" id="PS50294">
    <property type="entry name" value="WD_REPEATS_REGION"/>
    <property type="match status" value="1"/>
</dbReference>
<evidence type="ECO:0000256" key="3">
    <source>
        <dbReference type="ARBA" id="ARBA00022448"/>
    </source>
</evidence>
<dbReference type="InterPro" id="IPR000719">
    <property type="entry name" value="Prot_kinase_dom"/>
</dbReference>
<keyword evidence="13" id="KW-0853">WD repeat</keyword>
<dbReference type="SUPFAM" id="SSF103473">
    <property type="entry name" value="MFS general substrate transporter"/>
    <property type="match status" value="1"/>
</dbReference>
<feature type="transmembrane region" description="Helical" evidence="14">
    <location>
        <begin position="292"/>
        <end position="314"/>
    </location>
</feature>
<evidence type="ECO:0000256" key="11">
    <source>
        <dbReference type="ARBA" id="ARBA00023137"/>
    </source>
</evidence>
<dbReference type="InterPro" id="IPR044770">
    <property type="entry name" value="MFS_spinster-like"/>
</dbReference>
<dbReference type="InterPro" id="IPR001680">
    <property type="entry name" value="WD40_rpt"/>
</dbReference>
<dbReference type="InterPro" id="IPR011701">
    <property type="entry name" value="MFS"/>
</dbReference>
<keyword evidence="10 14" id="KW-0472">Membrane</keyword>
<dbReference type="GO" id="GO:0004714">
    <property type="term" value="F:transmembrane receptor protein tyrosine kinase activity"/>
    <property type="evidence" value="ECO:0007669"/>
    <property type="project" value="TreeGrafter"/>
</dbReference>
<evidence type="ECO:0000256" key="8">
    <source>
        <dbReference type="ARBA" id="ARBA00022840"/>
    </source>
</evidence>
<evidence type="ECO:0000313" key="18">
    <source>
        <dbReference type="Proteomes" id="UP001152747"/>
    </source>
</evidence>
<dbReference type="SMART" id="SM00320">
    <property type="entry name" value="WD40"/>
    <property type="match status" value="6"/>
</dbReference>
<dbReference type="PROSITE" id="PS50082">
    <property type="entry name" value="WD_REPEATS_2"/>
    <property type="match status" value="2"/>
</dbReference>
<keyword evidence="9 14" id="KW-1133">Transmembrane helix</keyword>
<dbReference type="Pfam" id="PF00400">
    <property type="entry name" value="WD40"/>
    <property type="match status" value="2"/>
</dbReference>
<protein>
    <recommendedName>
        <fullName evidence="19">Protein kinase domain-containing protein</fullName>
    </recommendedName>
</protein>
<dbReference type="PROSITE" id="PS50011">
    <property type="entry name" value="PROTEIN_KINASE_DOM"/>
    <property type="match status" value="1"/>
</dbReference>
<feature type="transmembrane region" description="Helical" evidence="14">
    <location>
        <begin position="156"/>
        <end position="175"/>
    </location>
</feature>
<feature type="transmembrane region" description="Helical" evidence="14">
    <location>
        <begin position="334"/>
        <end position="354"/>
    </location>
</feature>
<keyword evidence="3" id="KW-0813">Transport</keyword>
<dbReference type="InterPro" id="IPR036322">
    <property type="entry name" value="WD40_repeat_dom_sf"/>
</dbReference>
<feature type="transmembrane region" description="Helical" evidence="14">
    <location>
        <begin position="187"/>
        <end position="208"/>
    </location>
</feature>
<dbReference type="Pfam" id="PF07690">
    <property type="entry name" value="MFS_1"/>
    <property type="match status" value="1"/>
</dbReference>
<comment type="similarity">
    <text evidence="12">Belongs to the major facilitator superfamily. Spinster (TC 2.A.1.49) family.</text>
</comment>
<reference evidence="17" key="1">
    <citation type="submission" date="2022-11" db="EMBL/GenBank/DDBJ databases">
        <authorList>
            <person name="Kikuchi T."/>
        </authorList>
    </citation>
    <scope>NUCLEOTIDE SEQUENCE</scope>
    <source>
        <strain evidence="17">PS1010</strain>
    </source>
</reference>
<keyword evidence="18" id="KW-1185">Reference proteome</keyword>
<dbReference type="PRINTS" id="PR00109">
    <property type="entry name" value="TYRKINASE"/>
</dbReference>
<evidence type="ECO:0000256" key="5">
    <source>
        <dbReference type="ARBA" id="ARBA00022692"/>
    </source>
</evidence>
<dbReference type="InterPro" id="IPR050122">
    <property type="entry name" value="RTK"/>
</dbReference>
<evidence type="ECO:0000256" key="14">
    <source>
        <dbReference type="SAM" id="Phobius"/>
    </source>
</evidence>
<evidence type="ECO:0000256" key="10">
    <source>
        <dbReference type="ARBA" id="ARBA00023136"/>
    </source>
</evidence>
<dbReference type="FunFam" id="1.10.510.10:FF:000554">
    <property type="entry name" value="Predicted protein"/>
    <property type="match status" value="1"/>
</dbReference>
<feature type="transmembrane region" description="Helical" evidence="14">
    <location>
        <begin position="95"/>
        <end position="115"/>
    </location>
</feature>
<name>A0A9P1N8N1_9PELO</name>
<comment type="caution">
    <text evidence="17">The sequence shown here is derived from an EMBL/GenBank/DDBJ whole genome shotgun (WGS) entry which is preliminary data.</text>
</comment>
<evidence type="ECO:0000259" key="15">
    <source>
        <dbReference type="PROSITE" id="PS50011"/>
    </source>
</evidence>
<gene>
    <name evidence="17" type="ORF">CAMP_LOCUS17823</name>
</gene>
<keyword evidence="8" id="KW-0067">ATP-binding</keyword>
<dbReference type="GO" id="GO:0007169">
    <property type="term" value="P:cell surface receptor protein tyrosine kinase signaling pathway"/>
    <property type="evidence" value="ECO:0007669"/>
    <property type="project" value="TreeGrafter"/>
</dbReference>
<dbReference type="OrthoDB" id="535945at2759"/>